<dbReference type="AlphaFoldDB" id="A0A427UTJ9"/>
<name>A0A427UTJ9_9ENTR</name>
<sequence>MFSFLNTLNRLINSQQSEQEPQKYTDQQLIGWATGCMLEGLPDNFYQARLLCTRKPDPENPDGWIVNVNHDVMLNADSEYQRFQPADDLYPVQCVETLLEGKEWHEATLTFNMVTASFKWK</sequence>
<reference evidence="1 2" key="1">
    <citation type="submission" date="2018-10" db="EMBL/GenBank/DDBJ databases">
        <title>Transmission dynamics of multidrug resistant bacteria on intensive care unit surfaces.</title>
        <authorList>
            <person name="D'Souza A.W."/>
            <person name="Potter R.F."/>
            <person name="Wallace M."/>
            <person name="Shupe A."/>
            <person name="Patel S."/>
            <person name="Sun S."/>
            <person name="Gul D."/>
            <person name="Kwon J.H."/>
            <person name="Andleeb S."/>
            <person name="Burnham C.-A.D."/>
            <person name="Dantas G."/>
        </authorList>
    </citation>
    <scope>NUCLEOTIDE SEQUENCE [LARGE SCALE GENOMIC DNA]</scope>
    <source>
        <strain evidence="1 2">AS_373</strain>
    </source>
</reference>
<evidence type="ECO:0000313" key="2">
    <source>
        <dbReference type="Proteomes" id="UP000275331"/>
    </source>
</evidence>
<proteinExistence type="predicted"/>
<organism evidence="1 2">
    <name type="scientific">Atlantibacter subterraneus</name>
    <dbReference type="NCBI Taxonomy" id="255519"/>
    <lineage>
        <taxon>Bacteria</taxon>
        <taxon>Pseudomonadati</taxon>
        <taxon>Pseudomonadota</taxon>
        <taxon>Gammaproteobacteria</taxon>
        <taxon>Enterobacterales</taxon>
        <taxon>Enterobacteriaceae</taxon>
        <taxon>Atlantibacter</taxon>
    </lineage>
</organism>
<evidence type="ECO:0000313" key="1">
    <source>
        <dbReference type="EMBL" id="RSE23875.1"/>
    </source>
</evidence>
<dbReference type="OrthoDB" id="6445551at2"/>
<comment type="caution">
    <text evidence="1">The sequence shown here is derived from an EMBL/GenBank/DDBJ whole genome shotgun (WGS) entry which is preliminary data.</text>
</comment>
<gene>
    <name evidence="1" type="ORF">EGT71_17185</name>
</gene>
<dbReference type="RefSeq" id="WP_125294442.1">
    <property type="nucleotide sequence ID" value="NZ_JAPTZM010000001.1"/>
</dbReference>
<dbReference type="Proteomes" id="UP000275331">
    <property type="component" value="Unassembled WGS sequence"/>
</dbReference>
<accession>A0A427UTJ9</accession>
<protein>
    <submittedName>
        <fullName evidence="1">Uncharacterized protein</fullName>
    </submittedName>
</protein>
<dbReference type="EMBL" id="RHXB01000012">
    <property type="protein sequence ID" value="RSE23875.1"/>
    <property type="molecule type" value="Genomic_DNA"/>
</dbReference>